<reference evidence="1" key="1">
    <citation type="submission" date="2022-12" db="EMBL/GenBank/DDBJ databases">
        <title>Marinomonas 15G1-11 sp. nov, isolated from marine algae.</title>
        <authorList>
            <person name="Butt M."/>
            <person name="Choi D.G."/>
            <person name="Kim J.M."/>
            <person name="Lee J.K."/>
            <person name="Baek J.H."/>
            <person name="Jeon C.O."/>
        </authorList>
    </citation>
    <scope>NUCLEOTIDE SEQUENCE</scope>
    <source>
        <strain evidence="1">15G1-11</strain>
    </source>
</reference>
<dbReference type="RefSeq" id="WP_269122551.1">
    <property type="nucleotide sequence ID" value="NZ_JAPUBN010000008.1"/>
</dbReference>
<gene>
    <name evidence="1" type="ORF">O1D97_02530</name>
</gene>
<evidence type="ECO:0000313" key="1">
    <source>
        <dbReference type="EMBL" id="MCZ2720551.1"/>
    </source>
</evidence>
<sequence>MAKKSAAIIAIKARQVVVCINVGVRLIYFHHALERFVPSHQEWHLSCRADGYFDLPQTQAASSVVSELLLTFTLENQYAALRYHLGNESLPAESIVLQGHVVKVDFGALNYQLQMQLKSKKLNDDSILLGYLLNELTVDETQLINGETLPLEVQLNSINDDQLQATLTFIPSNSIWSCEIIPAVLPQPH</sequence>
<accession>A0ABT4JQW4</accession>
<proteinExistence type="predicted"/>
<dbReference type="Proteomes" id="UP001149719">
    <property type="component" value="Unassembled WGS sequence"/>
</dbReference>
<dbReference type="EMBL" id="JAPUBN010000008">
    <property type="protein sequence ID" value="MCZ2720551.1"/>
    <property type="molecule type" value="Genomic_DNA"/>
</dbReference>
<name>A0ABT4JQW4_9GAMM</name>
<comment type="caution">
    <text evidence="1">The sequence shown here is derived from an EMBL/GenBank/DDBJ whole genome shotgun (WGS) entry which is preliminary data.</text>
</comment>
<protein>
    <submittedName>
        <fullName evidence="1">Uncharacterized protein</fullName>
    </submittedName>
</protein>
<evidence type="ECO:0000313" key="2">
    <source>
        <dbReference type="Proteomes" id="UP001149719"/>
    </source>
</evidence>
<organism evidence="1 2">
    <name type="scientific">Marinomonas phaeophyticola</name>
    <dbReference type="NCBI Taxonomy" id="3004091"/>
    <lineage>
        <taxon>Bacteria</taxon>
        <taxon>Pseudomonadati</taxon>
        <taxon>Pseudomonadota</taxon>
        <taxon>Gammaproteobacteria</taxon>
        <taxon>Oceanospirillales</taxon>
        <taxon>Oceanospirillaceae</taxon>
        <taxon>Marinomonas</taxon>
    </lineage>
</organism>
<keyword evidence="2" id="KW-1185">Reference proteome</keyword>